<comment type="subcellular location">
    <subcellularLocation>
        <location evidence="1">Virion</location>
    </subcellularLocation>
</comment>
<protein>
    <recommendedName>
        <fullName evidence="3">Cap-specific mRNA (nucleoside-2'-O-)-methyltransferase</fullName>
        <ecNumber evidence="2">2.1.1.57</ecNumber>
    </recommendedName>
</protein>
<keyword evidence="5" id="KW-0946">Virion</keyword>
<feature type="compositionally biased region" description="Polar residues" evidence="9">
    <location>
        <begin position="151"/>
        <end position="168"/>
    </location>
</feature>
<comment type="function">
    <text evidence="7">Displays methyltransferase, positive regulation of the poly(A) polymerase and transcription elongation activities. Involved in the modification of both mRNA ends and in intermediate and late gene positive transcription elongation. At the mRNAs 5' end, methylates the ribose 2' OH group of the first transcribed nucleotide, thereby producing a 2'-O-methylpurine cap. At the 3' end, functions as a processivity factor which stimulates the activity of the viral poly(A) polymerase OPG063 that creates mRNA's poly(A) tail. In the presence of OPG102, OPG063 does not dissociate from the RNA allowing tail elongation to around 250 adenylates.</text>
</comment>
<feature type="compositionally biased region" description="Basic and acidic residues" evidence="9">
    <location>
        <begin position="748"/>
        <end position="758"/>
    </location>
</feature>
<dbReference type="GO" id="GO:0044423">
    <property type="term" value="C:virion component"/>
    <property type="evidence" value="ECO:0007669"/>
    <property type="project" value="UniProtKB-KW"/>
</dbReference>
<feature type="region of interest" description="Disordered" evidence="9">
    <location>
        <begin position="746"/>
        <end position="765"/>
    </location>
</feature>
<evidence type="ECO:0000256" key="6">
    <source>
        <dbReference type="ARBA" id="ARBA00022917"/>
    </source>
</evidence>
<dbReference type="InterPro" id="IPR000176">
    <property type="entry name" value="mRNA_MeTrfase-like"/>
</dbReference>
<dbReference type="GO" id="GO:0004483">
    <property type="term" value="F:methyltransferase cap1 activity"/>
    <property type="evidence" value="ECO:0007669"/>
    <property type="project" value="UniProtKB-EC"/>
</dbReference>
<dbReference type="CDD" id="cd20760">
    <property type="entry name" value="capping_2-OMTase_Mimiviridae"/>
    <property type="match status" value="1"/>
</dbReference>
<name>A0A481Z4L6_9VIRU</name>
<feature type="compositionally biased region" description="Low complexity" evidence="9">
    <location>
        <begin position="61"/>
        <end position="150"/>
    </location>
</feature>
<feature type="compositionally biased region" description="Polar residues" evidence="9">
    <location>
        <begin position="226"/>
        <end position="297"/>
    </location>
</feature>
<evidence type="ECO:0000256" key="1">
    <source>
        <dbReference type="ARBA" id="ARBA00004328"/>
    </source>
</evidence>
<dbReference type="InterPro" id="IPR025804">
    <property type="entry name" value="Pox/kineto_cap_MeTfrase"/>
</dbReference>
<dbReference type="Pfam" id="PF01358">
    <property type="entry name" value="PARP_regulatory"/>
    <property type="match status" value="1"/>
</dbReference>
<evidence type="ECO:0000313" key="10">
    <source>
        <dbReference type="EMBL" id="QBK90727.1"/>
    </source>
</evidence>
<feature type="compositionally biased region" description="Polar residues" evidence="9">
    <location>
        <begin position="14"/>
        <end position="28"/>
    </location>
</feature>
<comment type="subunit">
    <text evidence="8">Interacts with poly(A) polymerase catalytic subunit OPG063. Interacts with OPG109 and OPG123; these interactions might help linking transcription to capping and polyadenylation.</text>
</comment>
<dbReference type="PRINTS" id="PR01217">
    <property type="entry name" value="PRICHEXTENSN"/>
</dbReference>
<accession>A0A481Z4L6</accession>
<sequence length="765" mass="85658">MNLSLSPGGPQPPRVQTQTSLPPQTQHSFALPPQVQPSSVSLSPQVQPNFALPPQIQTTFPHQTQTTSLPPQTTFPPQAQPASLPPQTTFPQQTQTTFPPQTQNTFPPQTQPSSLPPQTTFPPQAQPASLPPQTTFPQQTQTTFPPQTQPSSVSQITFPPQAQPSSVSQTQTTFPPQAQPASLPPQTTFPQQTQTTFPPQTQPSSVSQITFPPQTQPTSLPPQTQASFPPQTQPSSVSQTTFPPQAQPSSVSQITFPPQTQPSSVSQITFPPQAQPSSVSQITFPPQTQPSSVSQITFPPQAQPSSVSQTQTTFPSPTTVPELYSFERITSPQTQQTVSGNIPPVNLQLQQFPTQDVISPQTSQFQNIISPTTQPFKIQIRPTAPPLTSTNAKPVTLAPLSAVPGPILSSSSPRARTDQIWRTFQRDDLFLLENDTQTPYRRRNDENKTSVHWGQRKLALTTLAMINFYWDSSTVANPIVVYAGAAPGQNLNFVMELYPEIEWYLYDPHPIGFKINPEYKSRVHIYGKTGGLFTDQIAHAWAGRKDVFFISDIRTVEIDETTGKEKLPSESGVWNNMKMQERWVKIIKPVVALLKFRLPYSGEKFSNEIDFKRGLAPYLAGIVLKQPWAGRTSTETRLLIPYSSIINNQYPIHNWNIKVYEGKMFHLNSVIREINHYYNPFYLNDHIKREEEINPPELINDWDSMTETTILNDYLIKRGTMEDHLKGIRGLSNLLTLSLQRQGKKRFGTKDKTSTLDYRRKHPRN</sequence>
<evidence type="ECO:0000256" key="3">
    <source>
        <dbReference type="ARBA" id="ARBA00015701"/>
    </source>
</evidence>
<gene>
    <name evidence="10" type="ORF">LCPAC201_00280</name>
</gene>
<dbReference type="InterPro" id="IPR029063">
    <property type="entry name" value="SAM-dependent_MTases_sf"/>
</dbReference>
<evidence type="ECO:0000256" key="2">
    <source>
        <dbReference type="ARBA" id="ARBA00011923"/>
    </source>
</evidence>
<feature type="compositionally biased region" description="Low complexity" evidence="9">
    <location>
        <begin position="169"/>
        <end position="203"/>
    </location>
</feature>
<dbReference type="SUPFAM" id="SSF53335">
    <property type="entry name" value="S-adenosyl-L-methionine-dependent methyltransferases"/>
    <property type="match status" value="1"/>
</dbReference>
<dbReference type="EC" id="2.1.1.57" evidence="2"/>
<feature type="region of interest" description="Disordered" evidence="9">
    <location>
        <begin position="1"/>
        <end position="319"/>
    </location>
</feature>
<feature type="compositionally biased region" description="Low complexity" evidence="9">
    <location>
        <begin position="298"/>
        <end position="319"/>
    </location>
</feature>
<organism evidence="10">
    <name type="scientific">Pithovirus LCPAC201</name>
    <dbReference type="NCBI Taxonomy" id="2506591"/>
    <lineage>
        <taxon>Viruses</taxon>
        <taxon>Pithoviruses</taxon>
    </lineage>
</organism>
<dbReference type="EMBL" id="MK500498">
    <property type="protein sequence ID" value="QBK90727.1"/>
    <property type="molecule type" value="Genomic_DNA"/>
</dbReference>
<proteinExistence type="predicted"/>
<dbReference type="GO" id="GO:0006370">
    <property type="term" value="P:7-methylguanosine mRNA capping"/>
    <property type="evidence" value="ECO:0007669"/>
    <property type="project" value="InterPro"/>
</dbReference>
<evidence type="ECO:0000256" key="8">
    <source>
        <dbReference type="ARBA" id="ARBA00046511"/>
    </source>
</evidence>
<evidence type="ECO:0000256" key="7">
    <source>
        <dbReference type="ARBA" id="ARBA00034661"/>
    </source>
</evidence>
<evidence type="ECO:0000256" key="4">
    <source>
        <dbReference type="ARBA" id="ARBA00022768"/>
    </source>
</evidence>
<evidence type="ECO:0000256" key="5">
    <source>
        <dbReference type="ARBA" id="ARBA00022844"/>
    </source>
</evidence>
<reference evidence="10" key="1">
    <citation type="journal article" date="2019" name="MBio">
        <title>Virus Genomes from Deep Sea Sediments Expand the Ocean Megavirome and Support Independent Origins of Viral Gigantism.</title>
        <authorList>
            <person name="Backstrom D."/>
            <person name="Yutin N."/>
            <person name="Jorgensen S.L."/>
            <person name="Dharamshi J."/>
            <person name="Homa F."/>
            <person name="Zaremba-Niedwiedzka K."/>
            <person name="Spang A."/>
            <person name="Wolf Y.I."/>
            <person name="Koonin E.V."/>
            <person name="Ettema T.J."/>
        </authorList>
    </citation>
    <scope>NUCLEOTIDE SEQUENCE</scope>
</reference>
<dbReference type="PROSITE" id="PS51612">
    <property type="entry name" value="SAM_MT_2O_PK"/>
    <property type="match status" value="1"/>
</dbReference>
<dbReference type="Gene3D" id="3.40.50.150">
    <property type="entry name" value="Vaccinia Virus protein VP39"/>
    <property type="match status" value="1"/>
</dbReference>
<feature type="compositionally biased region" description="Low complexity" evidence="9">
    <location>
        <begin position="210"/>
        <end position="225"/>
    </location>
</feature>
<keyword evidence="6" id="KW-0648">Protein biosynthesis</keyword>
<evidence type="ECO:0000256" key="9">
    <source>
        <dbReference type="SAM" id="MobiDB-lite"/>
    </source>
</evidence>
<keyword evidence="4" id="KW-0251">Elongation factor</keyword>
<feature type="compositionally biased region" description="Low complexity" evidence="9">
    <location>
        <begin position="31"/>
        <end position="48"/>
    </location>
</feature>